<keyword evidence="1" id="KW-0732">Signal</keyword>
<comment type="caution">
    <text evidence="2">The sequence shown here is derived from an EMBL/GenBank/DDBJ whole genome shotgun (WGS) entry which is preliminary data.</text>
</comment>
<organism evidence="2 3">
    <name type="scientific">Brachionus calyciflorus</name>
    <dbReference type="NCBI Taxonomy" id="104777"/>
    <lineage>
        <taxon>Eukaryota</taxon>
        <taxon>Metazoa</taxon>
        <taxon>Spiralia</taxon>
        <taxon>Gnathifera</taxon>
        <taxon>Rotifera</taxon>
        <taxon>Eurotatoria</taxon>
        <taxon>Monogononta</taxon>
        <taxon>Pseudotrocha</taxon>
        <taxon>Ploima</taxon>
        <taxon>Brachionidae</taxon>
        <taxon>Brachionus</taxon>
    </lineage>
</organism>
<evidence type="ECO:0000256" key="1">
    <source>
        <dbReference type="SAM" id="SignalP"/>
    </source>
</evidence>
<dbReference type="EMBL" id="CAJNOC010004779">
    <property type="protein sequence ID" value="CAF1033291.1"/>
    <property type="molecule type" value="Genomic_DNA"/>
</dbReference>
<accession>A0A814J6L0</accession>
<sequence length="115" mass="13356">MRFRKYFSLGLSLIITAVELLSIEKKSSTFSPLIGKSIETFTIPLATFNYGISKFKCFHECGILTYCKYVDIKDDFCRLYATIKEAERYPKGVFYMKKFIGDFKLNIDCTSIFSF</sequence>
<gene>
    <name evidence="2" type="ORF">OXX778_LOCUS17978</name>
</gene>
<evidence type="ECO:0000313" key="2">
    <source>
        <dbReference type="EMBL" id="CAF1033291.1"/>
    </source>
</evidence>
<evidence type="ECO:0000313" key="3">
    <source>
        <dbReference type="Proteomes" id="UP000663879"/>
    </source>
</evidence>
<keyword evidence="3" id="KW-1185">Reference proteome</keyword>
<name>A0A814J6L0_9BILA</name>
<feature type="chain" id="PRO_5032506140" description="Apple domain-containing protein" evidence="1">
    <location>
        <begin position="21"/>
        <end position="115"/>
    </location>
</feature>
<proteinExistence type="predicted"/>
<feature type="signal peptide" evidence="1">
    <location>
        <begin position="1"/>
        <end position="20"/>
    </location>
</feature>
<dbReference type="AlphaFoldDB" id="A0A814J6L0"/>
<protein>
    <recommendedName>
        <fullName evidence="4">Apple domain-containing protein</fullName>
    </recommendedName>
</protein>
<reference evidence="2" key="1">
    <citation type="submission" date="2021-02" db="EMBL/GenBank/DDBJ databases">
        <authorList>
            <person name="Nowell W R."/>
        </authorList>
    </citation>
    <scope>NUCLEOTIDE SEQUENCE</scope>
    <source>
        <strain evidence="2">Ploen Becks lab</strain>
    </source>
</reference>
<dbReference type="Proteomes" id="UP000663879">
    <property type="component" value="Unassembled WGS sequence"/>
</dbReference>
<evidence type="ECO:0008006" key="4">
    <source>
        <dbReference type="Google" id="ProtNLM"/>
    </source>
</evidence>